<evidence type="ECO:0000313" key="2">
    <source>
        <dbReference type="EMBL" id="MCS5489478.1"/>
    </source>
</evidence>
<dbReference type="CDD" id="cd04182">
    <property type="entry name" value="GT_2_like_f"/>
    <property type="match status" value="1"/>
</dbReference>
<gene>
    <name evidence="2" type="ORF">NY014_03505</name>
</gene>
<feature type="domain" description="MobA-like NTP transferase" evidence="1">
    <location>
        <begin position="5"/>
        <end position="164"/>
    </location>
</feature>
<dbReference type="Gene3D" id="3.90.550.10">
    <property type="entry name" value="Spore Coat Polysaccharide Biosynthesis Protein SpsA, Chain A"/>
    <property type="match status" value="1"/>
</dbReference>
<evidence type="ECO:0000259" key="1">
    <source>
        <dbReference type="Pfam" id="PF12804"/>
    </source>
</evidence>
<reference evidence="2 3" key="1">
    <citation type="submission" date="2022-08" db="EMBL/GenBank/DDBJ databases">
        <title>Algoriphagus sp. CAU 1643 isolated from mud.</title>
        <authorList>
            <person name="Kim W."/>
        </authorList>
    </citation>
    <scope>NUCLEOTIDE SEQUENCE [LARGE SCALE GENOMIC DNA]</scope>
    <source>
        <strain evidence="2 3">CAU 1643</strain>
    </source>
</reference>
<dbReference type="PANTHER" id="PTHR43777:SF1">
    <property type="entry name" value="MOLYBDENUM COFACTOR CYTIDYLYLTRANSFERASE"/>
    <property type="match status" value="1"/>
</dbReference>
<dbReference type="Proteomes" id="UP001206788">
    <property type="component" value="Unassembled WGS sequence"/>
</dbReference>
<keyword evidence="3" id="KW-1185">Reference proteome</keyword>
<organism evidence="2 3">
    <name type="scientific">Algoriphagus limi</name>
    <dbReference type="NCBI Taxonomy" id="2975273"/>
    <lineage>
        <taxon>Bacteria</taxon>
        <taxon>Pseudomonadati</taxon>
        <taxon>Bacteroidota</taxon>
        <taxon>Cytophagia</taxon>
        <taxon>Cytophagales</taxon>
        <taxon>Cyclobacteriaceae</taxon>
        <taxon>Algoriphagus</taxon>
    </lineage>
</organism>
<dbReference type="EMBL" id="JANWGH010000001">
    <property type="protein sequence ID" value="MCS5489478.1"/>
    <property type="molecule type" value="Genomic_DNA"/>
</dbReference>
<evidence type="ECO:0000313" key="3">
    <source>
        <dbReference type="Proteomes" id="UP001206788"/>
    </source>
</evidence>
<protein>
    <submittedName>
        <fullName evidence="2">Nucleotidyltransferase family protein</fullName>
    </submittedName>
</protein>
<dbReference type="SUPFAM" id="SSF53448">
    <property type="entry name" value="Nucleotide-diphospho-sugar transferases"/>
    <property type="match status" value="1"/>
</dbReference>
<comment type="caution">
    <text evidence="2">The sequence shown here is derived from an EMBL/GenBank/DDBJ whole genome shotgun (WGS) entry which is preliminary data.</text>
</comment>
<name>A0ABT2G2I5_9BACT</name>
<dbReference type="InterPro" id="IPR025877">
    <property type="entry name" value="MobA-like_NTP_Trfase"/>
</dbReference>
<accession>A0ABT2G2I5</accession>
<dbReference type="PANTHER" id="PTHR43777">
    <property type="entry name" value="MOLYBDENUM COFACTOR CYTIDYLYLTRANSFERASE"/>
    <property type="match status" value="1"/>
</dbReference>
<dbReference type="Pfam" id="PF12804">
    <property type="entry name" value="NTP_transf_3"/>
    <property type="match status" value="1"/>
</dbReference>
<sequence>MKTGVIILAAGSSSRLGRPKQLIEYQDKTLLQGAVDVALASNTDSVVVVLGWNPELIKAGIETESIDFVVNKNWQEGMASSMQAGLRFLQEKINPDQVILMLCDQPFVNTRLLNKLISKKHITGKGIVACVYSDTMGVPAIFDQKYFEEMLNLKGFEGAKKVILKNLSDASSIDFPEGAIDLDTEEDLKGFFG</sequence>
<dbReference type="InterPro" id="IPR029044">
    <property type="entry name" value="Nucleotide-diphossugar_trans"/>
</dbReference>
<proteinExistence type="predicted"/>
<dbReference type="RefSeq" id="WP_259413145.1">
    <property type="nucleotide sequence ID" value="NZ_JANWGH010000001.1"/>
</dbReference>